<dbReference type="AlphaFoldDB" id="A0A8H7J7Y1"/>
<dbReference type="OrthoDB" id="4424523at2759"/>
<protein>
    <submittedName>
        <fullName evidence="2">Uncharacterized protein</fullName>
    </submittedName>
</protein>
<evidence type="ECO:0000256" key="1">
    <source>
        <dbReference type="SAM" id="MobiDB-lite"/>
    </source>
</evidence>
<dbReference type="Proteomes" id="UP000651452">
    <property type="component" value="Unassembled WGS sequence"/>
</dbReference>
<organism evidence="2 3">
    <name type="scientific">Ascochyta lentis</name>
    <dbReference type="NCBI Taxonomy" id="205686"/>
    <lineage>
        <taxon>Eukaryota</taxon>
        <taxon>Fungi</taxon>
        <taxon>Dikarya</taxon>
        <taxon>Ascomycota</taxon>
        <taxon>Pezizomycotina</taxon>
        <taxon>Dothideomycetes</taxon>
        <taxon>Pleosporomycetidae</taxon>
        <taxon>Pleosporales</taxon>
        <taxon>Pleosporineae</taxon>
        <taxon>Didymellaceae</taxon>
        <taxon>Ascochyta</taxon>
    </lineage>
</organism>
<name>A0A8H7J7Y1_9PLEO</name>
<evidence type="ECO:0000313" key="3">
    <source>
        <dbReference type="Proteomes" id="UP000651452"/>
    </source>
</evidence>
<accession>A0A8H7J7Y1</accession>
<feature type="region of interest" description="Disordered" evidence="1">
    <location>
        <begin position="91"/>
        <end position="110"/>
    </location>
</feature>
<keyword evidence="3" id="KW-1185">Reference proteome</keyword>
<sequence length="110" mass="12407">MSPHFDLIQADLRANPETKWGFVVYRCTYGSDAAWEHMINRLNIQARNSLAHEDAADLFPQFIAWKSANFPGGGGGPRTYGCIMIDKQSLDTLKDERTPPEHEFDAHGRS</sequence>
<gene>
    <name evidence="2" type="ORF">EKO04_003861</name>
</gene>
<evidence type="ECO:0000313" key="2">
    <source>
        <dbReference type="EMBL" id="KAF9698579.1"/>
    </source>
</evidence>
<reference evidence="2" key="2">
    <citation type="submission" date="2020-09" db="EMBL/GenBank/DDBJ databases">
        <title>Reference genome assembly for Australian Ascochyta lentis isolate Al4.</title>
        <authorList>
            <person name="Lee R.C."/>
            <person name="Farfan-Caceres L.M."/>
            <person name="Debler J.W."/>
            <person name="Williams A.H."/>
            <person name="Henares B.M."/>
        </authorList>
    </citation>
    <scope>NUCLEOTIDE SEQUENCE</scope>
    <source>
        <strain evidence="2">Al4</strain>
    </source>
</reference>
<dbReference type="EMBL" id="RZGK01000006">
    <property type="protein sequence ID" value="KAF9698579.1"/>
    <property type="molecule type" value="Genomic_DNA"/>
</dbReference>
<proteinExistence type="predicted"/>
<comment type="caution">
    <text evidence="2">The sequence shown here is derived from an EMBL/GenBank/DDBJ whole genome shotgun (WGS) entry which is preliminary data.</text>
</comment>
<reference evidence="2" key="1">
    <citation type="submission" date="2018-12" db="EMBL/GenBank/DDBJ databases">
        <authorList>
            <person name="Syme R.A."/>
            <person name="Farfan-Caceres L."/>
            <person name="Lichtenzveig J."/>
        </authorList>
    </citation>
    <scope>NUCLEOTIDE SEQUENCE</scope>
    <source>
        <strain evidence="2">Al4</strain>
    </source>
</reference>